<dbReference type="EMBL" id="CASHSV030000002">
    <property type="protein sequence ID" value="CAJ2635040.1"/>
    <property type="molecule type" value="Genomic_DNA"/>
</dbReference>
<organism evidence="1 2">
    <name type="scientific">Trifolium pratense</name>
    <name type="common">Red clover</name>
    <dbReference type="NCBI Taxonomy" id="57577"/>
    <lineage>
        <taxon>Eukaryota</taxon>
        <taxon>Viridiplantae</taxon>
        <taxon>Streptophyta</taxon>
        <taxon>Embryophyta</taxon>
        <taxon>Tracheophyta</taxon>
        <taxon>Spermatophyta</taxon>
        <taxon>Magnoliopsida</taxon>
        <taxon>eudicotyledons</taxon>
        <taxon>Gunneridae</taxon>
        <taxon>Pentapetalae</taxon>
        <taxon>rosids</taxon>
        <taxon>fabids</taxon>
        <taxon>Fabales</taxon>
        <taxon>Fabaceae</taxon>
        <taxon>Papilionoideae</taxon>
        <taxon>50 kb inversion clade</taxon>
        <taxon>NPAAA clade</taxon>
        <taxon>Hologalegina</taxon>
        <taxon>IRL clade</taxon>
        <taxon>Trifolieae</taxon>
        <taxon>Trifolium</taxon>
    </lineage>
</organism>
<evidence type="ECO:0000313" key="1">
    <source>
        <dbReference type="EMBL" id="CAJ2635040.1"/>
    </source>
</evidence>
<gene>
    <name evidence="1" type="ORF">MILVUS5_LOCUS5809</name>
</gene>
<dbReference type="Proteomes" id="UP001177021">
    <property type="component" value="Unassembled WGS sequence"/>
</dbReference>
<sequence>MLVGSVVIDAELGKEDHLGGDWNHLTPELAPNSGQLGPLPLRTGYCDQSSNPASSFHLLMEVEAELCAWRSIAWLGPCSSSLDCNSVCLESENATHGACGGYGFDCICFFNCTNY</sequence>
<protein>
    <submittedName>
        <fullName evidence="1">Uncharacterized protein</fullName>
    </submittedName>
</protein>
<name>A0ACB0ISR1_TRIPR</name>
<proteinExistence type="predicted"/>
<keyword evidence="2" id="KW-1185">Reference proteome</keyword>
<accession>A0ACB0ISR1</accession>
<comment type="caution">
    <text evidence="1">The sequence shown here is derived from an EMBL/GenBank/DDBJ whole genome shotgun (WGS) entry which is preliminary data.</text>
</comment>
<reference evidence="1" key="1">
    <citation type="submission" date="2023-10" db="EMBL/GenBank/DDBJ databases">
        <authorList>
            <person name="Rodriguez Cubillos JULIANA M."/>
            <person name="De Vega J."/>
        </authorList>
    </citation>
    <scope>NUCLEOTIDE SEQUENCE</scope>
</reference>
<evidence type="ECO:0000313" key="2">
    <source>
        <dbReference type="Proteomes" id="UP001177021"/>
    </source>
</evidence>